<dbReference type="CDD" id="cd05379">
    <property type="entry name" value="CAP_bacterial"/>
    <property type="match status" value="1"/>
</dbReference>
<dbReference type="PANTHER" id="PTHR31157">
    <property type="entry name" value="SCP DOMAIN-CONTAINING PROTEIN"/>
    <property type="match status" value="1"/>
</dbReference>
<organism evidence="4 5">
    <name type="scientific">Photobacterium rosenbergii</name>
    <dbReference type="NCBI Taxonomy" id="294936"/>
    <lineage>
        <taxon>Bacteria</taxon>
        <taxon>Pseudomonadati</taxon>
        <taxon>Pseudomonadota</taxon>
        <taxon>Gammaproteobacteria</taxon>
        <taxon>Vibrionales</taxon>
        <taxon>Vibrionaceae</taxon>
        <taxon>Photobacterium</taxon>
    </lineage>
</organism>
<accession>A0A2T3NJS4</accession>
<feature type="signal peptide" evidence="2">
    <location>
        <begin position="1"/>
        <end position="24"/>
    </location>
</feature>
<evidence type="ECO:0000256" key="1">
    <source>
        <dbReference type="SAM" id="MobiDB-lite"/>
    </source>
</evidence>
<dbReference type="InterPro" id="IPR014044">
    <property type="entry name" value="CAP_dom"/>
</dbReference>
<dbReference type="Pfam" id="PF00188">
    <property type="entry name" value="CAP"/>
    <property type="match status" value="1"/>
</dbReference>
<dbReference type="PROSITE" id="PS51257">
    <property type="entry name" value="PROKAR_LIPOPROTEIN"/>
    <property type="match status" value="1"/>
</dbReference>
<dbReference type="EMBL" id="PYMB01000001">
    <property type="protein sequence ID" value="PSW15702.1"/>
    <property type="molecule type" value="Genomic_DNA"/>
</dbReference>
<evidence type="ECO:0000313" key="5">
    <source>
        <dbReference type="Proteomes" id="UP000241346"/>
    </source>
</evidence>
<dbReference type="OrthoDB" id="68195at2"/>
<feature type="compositionally biased region" description="Low complexity" evidence="1">
    <location>
        <begin position="47"/>
        <end position="72"/>
    </location>
</feature>
<keyword evidence="2" id="KW-0732">Signal</keyword>
<feature type="domain" description="SCP" evidence="3">
    <location>
        <begin position="90"/>
        <end position="215"/>
    </location>
</feature>
<reference evidence="4 5" key="1">
    <citation type="submission" date="2018-03" db="EMBL/GenBank/DDBJ databases">
        <title>Whole genome sequencing of Histamine producing bacteria.</title>
        <authorList>
            <person name="Butler K."/>
        </authorList>
    </citation>
    <scope>NUCLEOTIDE SEQUENCE [LARGE SCALE GENOMIC DNA]</scope>
    <source>
        <strain evidence="4 5">DSM 19138</strain>
    </source>
</reference>
<feature type="chain" id="PRO_5015598073" evidence="2">
    <location>
        <begin position="25"/>
        <end position="219"/>
    </location>
</feature>
<dbReference type="Proteomes" id="UP000241346">
    <property type="component" value="Unassembled WGS sequence"/>
</dbReference>
<dbReference type="PANTHER" id="PTHR31157:SF1">
    <property type="entry name" value="SCP DOMAIN-CONTAINING PROTEIN"/>
    <property type="match status" value="1"/>
</dbReference>
<feature type="region of interest" description="Disordered" evidence="1">
    <location>
        <begin position="19"/>
        <end position="82"/>
    </location>
</feature>
<evidence type="ECO:0000259" key="3">
    <source>
        <dbReference type="Pfam" id="PF00188"/>
    </source>
</evidence>
<proteinExistence type="predicted"/>
<protein>
    <submittedName>
        <fullName evidence="4">CAP domain-containing protein</fullName>
    </submittedName>
</protein>
<gene>
    <name evidence="4" type="ORF">C9J01_01400</name>
</gene>
<dbReference type="InterPro" id="IPR035940">
    <property type="entry name" value="CAP_sf"/>
</dbReference>
<comment type="caution">
    <text evidence="4">The sequence shown here is derived from an EMBL/GenBank/DDBJ whole genome shotgun (WGS) entry which is preliminary data.</text>
</comment>
<dbReference type="SUPFAM" id="SSF55797">
    <property type="entry name" value="PR-1-like"/>
    <property type="match status" value="1"/>
</dbReference>
<sequence>MKVLPLFVLSSLLLVGCGSGGSSSSSSSGTDNSGNPVSLPEDGQNIGTNPGDDNNVGGGNDNNSGDDQGNTDPDPAPGPGETFAEQMLFAVNQARAEEQNCGGQIMPAVPALTWDLDLQDAAYGHSVDMANYNFMSHTGSNGSSPQDRIEATGYSWSTWAENVAAGQKDINAVMASWMNSPGHCKNIMNGNVTEMGAAFAENPDAQYGIYWTQVFAKPR</sequence>
<dbReference type="Gene3D" id="3.40.33.10">
    <property type="entry name" value="CAP"/>
    <property type="match status" value="1"/>
</dbReference>
<dbReference type="AlphaFoldDB" id="A0A2T3NJS4"/>
<evidence type="ECO:0000313" key="4">
    <source>
        <dbReference type="EMBL" id="PSW15702.1"/>
    </source>
</evidence>
<name>A0A2T3NJS4_9GAMM</name>
<evidence type="ECO:0000256" key="2">
    <source>
        <dbReference type="SAM" id="SignalP"/>
    </source>
</evidence>
<dbReference type="RefSeq" id="WP_107296320.1">
    <property type="nucleotide sequence ID" value="NZ_PYMB01000001.1"/>
</dbReference>
<feature type="compositionally biased region" description="Low complexity" evidence="1">
    <location>
        <begin position="19"/>
        <end position="29"/>
    </location>
</feature>